<accession>A0A1Z4UZT6</accession>
<evidence type="ECO:0000313" key="3">
    <source>
        <dbReference type="EMBL" id="BAZ84801.1"/>
    </source>
</evidence>
<sequence length="290" mass="33137">MGMPSQDSMTESTLPKLNNPQIDSLSPDFVKPPTQDELLYDDGIPMETYRHKLQMDLLVDPLSYWLRDRNAFVGGNMFVYFSPHQLKNHDFRGPDMFAVLDVPKGERKCWVTWEEGKSPDVVVELLSASTASRDKTEKKEIYQKRLRVPEYFWFDPFNPSDFAGFSMGSDGYEPIIPDAQNRLVSKQLGLALVQWSGVFGYADTVWCRWATLDGVLLPTEHELAQEAQQQAQEAQQQAQEAQQQAQEAQQQAQEAQQRAEGAELLLAQEQQRMEKLLAQLRAKGINPHEF</sequence>
<evidence type="ECO:0000256" key="1">
    <source>
        <dbReference type="SAM" id="MobiDB-lite"/>
    </source>
</evidence>
<dbReference type="PANTHER" id="PTHR33352">
    <property type="entry name" value="SLR1095 PROTEIN"/>
    <property type="match status" value="1"/>
</dbReference>
<dbReference type="SUPFAM" id="SSF52980">
    <property type="entry name" value="Restriction endonuclease-like"/>
    <property type="match status" value="1"/>
</dbReference>
<dbReference type="KEGG" id="dcm:NIES806_09940"/>
<proteinExistence type="predicted"/>
<protein>
    <recommendedName>
        <fullName evidence="2">Putative restriction endonuclease domain-containing protein</fullName>
    </recommendedName>
</protein>
<reference evidence="3 4" key="1">
    <citation type="submission" date="2017-06" db="EMBL/GenBank/DDBJ databases">
        <title>Genome sequencing of cyanobaciteial culture collection at National Institute for Environmental Studies (NIES).</title>
        <authorList>
            <person name="Hirose Y."/>
            <person name="Shimura Y."/>
            <person name="Fujisawa T."/>
            <person name="Nakamura Y."/>
            <person name="Kawachi M."/>
        </authorList>
    </citation>
    <scope>NUCLEOTIDE SEQUENCE [LARGE SCALE GENOMIC DNA]</scope>
    <source>
        <strain evidence="3 4">NIES-806</strain>
    </source>
</reference>
<dbReference type="CDD" id="cd06260">
    <property type="entry name" value="DUF820-like"/>
    <property type="match status" value="1"/>
</dbReference>
<feature type="compositionally biased region" description="Polar residues" evidence="1">
    <location>
        <begin position="1"/>
        <end position="24"/>
    </location>
</feature>
<keyword evidence="4" id="KW-1185">Reference proteome</keyword>
<feature type="domain" description="Putative restriction endonuclease" evidence="2">
    <location>
        <begin position="47"/>
        <end position="190"/>
    </location>
</feature>
<feature type="region of interest" description="Disordered" evidence="1">
    <location>
        <begin position="1"/>
        <end position="28"/>
    </location>
</feature>
<dbReference type="InterPro" id="IPR011335">
    <property type="entry name" value="Restrct_endonuc-II-like"/>
</dbReference>
<dbReference type="PANTHER" id="PTHR33352:SF3">
    <property type="entry name" value="SLR1612 PROTEIN"/>
    <property type="match status" value="1"/>
</dbReference>
<evidence type="ECO:0000259" key="2">
    <source>
        <dbReference type="Pfam" id="PF05685"/>
    </source>
</evidence>
<feature type="region of interest" description="Disordered" evidence="1">
    <location>
        <begin position="229"/>
        <end position="259"/>
    </location>
</feature>
<dbReference type="Gene3D" id="3.90.1570.10">
    <property type="entry name" value="tt1808, chain A"/>
    <property type="match status" value="1"/>
</dbReference>
<dbReference type="InterPro" id="IPR008538">
    <property type="entry name" value="Uma2"/>
</dbReference>
<organism evidence="3 4">
    <name type="scientific">Dolichospermum compactum NIES-806</name>
    <dbReference type="NCBI Taxonomy" id="1973481"/>
    <lineage>
        <taxon>Bacteria</taxon>
        <taxon>Bacillati</taxon>
        <taxon>Cyanobacteriota</taxon>
        <taxon>Cyanophyceae</taxon>
        <taxon>Nostocales</taxon>
        <taxon>Aphanizomenonaceae</taxon>
        <taxon>Dolichospermum</taxon>
        <taxon>Dolichospermum compactum</taxon>
    </lineage>
</organism>
<dbReference type="InterPro" id="IPR012296">
    <property type="entry name" value="Nuclease_put_TT1808"/>
</dbReference>
<dbReference type="AlphaFoldDB" id="A0A1Z4UZT6"/>
<dbReference type="Pfam" id="PF05685">
    <property type="entry name" value="Uma2"/>
    <property type="match status" value="1"/>
</dbReference>
<dbReference type="Proteomes" id="UP000218702">
    <property type="component" value="Chromosome"/>
</dbReference>
<dbReference type="EMBL" id="AP018316">
    <property type="protein sequence ID" value="BAZ84801.1"/>
    <property type="molecule type" value="Genomic_DNA"/>
</dbReference>
<evidence type="ECO:0000313" key="4">
    <source>
        <dbReference type="Proteomes" id="UP000218702"/>
    </source>
</evidence>
<gene>
    <name evidence="3" type="ORF">NIES806_09940</name>
</gene>
<name>A0A1Z4UZT6_9CYAN</name>